<comment type="similarity">
    <text evidence="2 14">In the N-terminal section; belongs to the cytochrome P450 family.</text>
</comment>
<dbReference type="InterPro" id="IPR017938">
    <property type="entry name" value="Riboflavin_synthase-like_b-brl"/>
</dbReference>
<keyword evidence="10 14" id="KW-0249">Electron transport</keyword>
<dbReference type="Gene3D" id="2.40.30.10">
    <property type="entry name" value="Translation factors"/>
    <property type="match status" value="1"/>
</dbReference>
<dbReference type="Pfam" id="PF00667">
    <property type="entry name" value="FAD_binding_1"/>
    <property type="match status" value="1"/>
</dbReference>
<dbReference type="OrthoDB" id="1470350at2759"/>
<dbReference type="PRINTS" id="PR00463">
    <property type="entry name" value="EP450I"/>
</dbReference>
<dbReference type="Pfam" id="PF00258">
    <property type="entry name" value="Flavodoxin_1"/>
    <property type="match status" value="1"/>
</dbReference>
<dbReference type="InterPro" id="IPR017972">
    <property type="entry name" value="Cyt_P450_CS"/>
</dbReference>
<keyword evidence="19" id="KW-1185">Reference proteome</keyword>
<dbReference type="Pfam" id="PF00175">
    <property type="entry name" value="NAD_binding_1"/>
    <property type="match status" value="1"/>
</dbReference>
<dbReference type="CDD" id="cd06206">
    <property type="entry name" value="bifunctional_CYPOR"/>
    <property type="match status" value="1"/>
</dbReference>
<dbReference type="GO" id="GO:0070330">
    <property type="term" value="F:aromatase activity"/>
    <property type="evidence" value="ECO:0007669"/>
    <property type="project" value="UniProtKB-UniRule"/>
</dbReference>
<evidence type="ECO:0000256" key="12">
    <source>
        <dbReference type="ARBA" id="ARBA00023004"/>
    </source>
</evidence>
<keyword evidence="7 14" id="KW-0479">Metal-binding</keyword>
<comment type="catalytic activity">
    <reaction evidence="14">
        <text>an organic molecule + reduced [NADPH--hemoprotein reductase] + O2 = an alcohol + oxidized [NADPH--hemoprotein reductase] + H2O + H(+)</text>
        <dbReference type="Rhea" id="RHEA:17149"/>
        <dbReference type="Rhea" id="RHEA-COMP:11964"/>
        <dbReference type="Rhea" id="RHEA-COMP:11965"/>
        <dbReference type="ChEBI" id="CHEBI:15377"/>
        <dbReference type="ChEBI" id="CHEBI:15378"/>
        <dbReference type="ChEBI" id="CHEBI:15379"/>
        <dbReference type="ChEBI" id="CHEBI:30879"/>
        <dbReference type="ChEBI" id="CHEBI:57618"/>
        <dbReference type="ChEBI" id="CHEBI:58210"/>
        <dbReference type="ChEBI" id="CHEBI:142491"/>
        <dbReference type="EC" id="1.14.14.1"/>
    </reaction>
</comment>
<evidence type="ECO:0000256" key="5">
    <source>
        <dbReference type="ARBA" id="ARBA00022630"/>
    </source>
</evidence>
<evidence type="ECO:0000256" key="11">
    <source>
        <dbReference type="ARBA" id="ARBA00023002"/>
    </source>
</evidence>
<dbReference type="GO" id="GO:0003958">
    <property type="term" value="F:NADPH-hemoprotein reductase activity"/>
    <property type="evidence" value="ECO:0007669"/>
    <property type="project" value="UniProtKB-UniRule"/>
</dbReference>
<dbReference type="InterPro" id="IPR023206">
    <property type="entry name" value="Bifunctional_P450_P450_red"/>
</dbReference>
<dbReference type="GO" id="GO:0005829">
    <property type="term" value="C:cytosol"/>
    <property type="evidence" value="ECO:0007669"/>
    <property type="project" value="TreeGrafter"/>
</dbReference>
<accession>A0A7C8M7V4</accession>
<dbReference type="InterPro" id="IPR017927">
    <property type="entry name" value="FAD-bd_FR_type"/>
</dbReference>
<dbReference type="InterPro" id="IPR001128">
    <property type="entry name" value="Cyt_P450"/>
</dbReference>
<keyword evidence="12 14" id="KW-0408">Iron</keyword>
<dbReference type="InterPro" id="IPR039261">
    <property type="entry name" value="FNR_nucleotide-bd"/>
</dbReference>
<dbReference type="SUPFAM" id="SSF48264">
    <property type="entry name" value="Cytochrome P450"/>
    <property type="match status" value="1"/>
</dbReference>
<evidence type="ECO:0000256" key="3">
    <source>
        <dbReference type="ARBA" id="ARBA00022448"/>
    </source>
</evidence>
<evidence type="ECO:0000256" key="13">
    <source>
        <dbReference type="ARBA" id="ARBA00023033"/>
    </source>
</evidence>
<keyword evidence="8 14" id="KW-0274">FAD</keyword>
<evidence type="ECO:0000313" key="18">
    <source>
        <dbReference type="EMBL" id="KAF2866062.1"/>
    </source>
</evidence>
<dbReference type="PROSITE" id="PS50902">
    <property type="entry name" value="FLAVODOXIN_LIKE"/>
    <property type="match status" value="1"/>
</dbReference>
<organism evidence="18 19">
    <name type="scientific">Massariosphaeria phaeospora</name>
    <dbReference type="NCBI Taxonomy" id="100035"/>
    <lineage>
        <taxon>Eukaryota</taxon>
        <taxon>Fungi</taxon>
        <taxon>Dikarya</taxon>
        <taxon>Ascomycota</taxon>
        <taxon>Pezizomycotina</taxon>
        <taxon>Dothideomycetes</taxon>
        <taxon>Pleosporomycetidae</taxon>
        <taxon>Pleosporales</taxon>
        <taxon>Pleosporales incertae sedis</taxon>
        <taxon>Massariosphaeria</taxon>
    </lineage>
</organism>
<dbReference type="InterPro" id="IPR008254">
    <property type="entry name" value="Flavodoxin/NO_synth"/>
</dbReference>
<keyword evidence="4 14" id="KW-0349">Heme</keyword>
<reference evidence="18 19" key="1">
    <citation type="submission" date="2020-01" db="EMBL/GenBank/DDBJ databases">
        <authorList>
            <consortium name="DOE Joint Genome Institute"/>
            <person name="Haridas S."/>
            <person name="Albert R."/>
            <person name="Binder M."/>
            <person name="Bloem J."/>
            <person name="Labutti K."/>
            <person name="Salamov A."/>
            <person name="Andreopoulos B."/>
            <person name="Baker S.E."/>
            <person name="Barry K."/>
            <person name="Bills G."/>
            <person name="Bluhm B.H."/>
            <person name="Cannon C."/>
            <person name="Castanera R."/>
            <person name="Culley D.E."/>
            <person name="Daum C."/>
            <person name="Ezra D."/>
            <person name="Gonzalez J.B."/>
            <person name="Henrissat B."/>
            <person name="Kuo A."/>
            <person name="Liang C."/>
            <person name="Lipzen A."/>
            <person name="Lutzoni F."/>
            <person name="Magnuson J."/>
            <person name="Mondo S."/>
            <person name="Nolan M."/>
            <person name="Ohm R."/>
            <person name="Pangilinan J."/>
            <person name="Park H.-J.H."/>
            <person name="Ramirez L."/>
            <person name="Alfaro M."/>
            <person name="Sun H."/>
            <person name="Tritt A."/>
            <person name="Yoshinaga Y."/>
            <person name="Zwiers L.-H.L."/>
            <person name="Turgeon B.G."/>
            <person name="Goodwin S.B."/>
            <person name="Spatafora J.W."/>
            <person name="Crous P.W."/>
            <person name="Grigoriev I.V."/>
        </authorList>
    </citation>
    <scope>NUCLEOTIDE SEQUENCE [LARGE SCALE GENOMIC DNA]</scope>
    <source>
        <strain evidence="18 19">CBS 611.86</strain>
    </source>
</reference>
<evidence type="ECO:0000256" key="10">
    <source>
        <dbReference type="ARBA" id="ARBA00022982"/>
    </source>
</evidence>
<evidence type="ECO:0000256" key="2">
    <source>
        <dbReference type="ARBA" id="ARBA00010018"/>
    </source>
</evidence>
<dbReference type="InterPro" id="IPR023173">
    <property type="entry name" value="NADPH_Cyt_P450_Rdtase_alpha"/>
</dbReference>
<dbReference type="PRINTS" id="PR00385">
    <property type="entry name" value="P450"/>
</dbReference>
<evidence type="ECO:0000256" key="8">
    <source>
        <dbReference type="ARBA" id="ARBA00022827"/>
    </source>
</evidence>
<dbReference type="EMBL" id="JAADJZ010000029">
    <property type="protein sequence ID" value="KAF2866062.1"/>
    <property type="molecule type" value="Genomic_DNA"/>
</dbReference>
<comment type="cofactor">
    <cofactor evidence="14">
        <name>FAD</name>
        <dbReference type="ChEBI" id="CHEBI:57692"/>
    </cofactor>
    <cofactor evidence="14">
        <name>FMN</name>
        <dbReference type="ChEBI" id="CHEBI:58210"/>
    </cofactor>
</comment>
<evidence type="ECO:0000256" key="14">
    <source>
        <dbReference type="PIRNR" id="PIRNR000209"/>
    </source>
</evidence>
<name>A0A7C8M7V4_9PLEO</name>
<keyword evidence="13 14" id="KW-0503">Monooxygenase</keyword>
<dbReference type="SUPFAM" id="SSF52343">
    <property type="entry name" value="Ferredoxin reductase-like, C-terminal NADP-linked domain"/>
    <property type="match status" value="1"/>
</dbReference>
<dbReference type="GO" id="GO:0010181">
    <property type="term" value="F:FMN binding"/>
    <property type="evidence" value="ECO:0007669"/>
    <property type="project" value="UniProtKB-UniRule"/>
</dbReference>
<dbReference type="GO" id="GO:0005506">
    <property type="term" value="F:iron ion binding"/>
    <property type="evidence" value="ECO:0007669"/>
    <property type="project" value="UniProtKB-UniRule"/>
</dbReference>
<dbReference type="Proteomes" id="UP000481861">
    <property type="component" value="Unassembled WGS sequence"/>
</dbReference>
<gene>
    <name evidence="18" type="ORF">BDV95DRAFT_680046</name>
</gene>
<keyword evidence="3 14" id="KW-0813">Transport</keyword>
<sequence>MASQQDSLPIPQPTTRFLMGNLGDIDPSNSAGSLWRLAEIYGPIFKLSLPGRTMIVCNHYETVVDLLDGDRFEKVIDTTLTELRALLKDGLFTAYPTEQSWGVAHRLLMPMFGPLGVKKMFGGMMDIASQMLLQWDRFGTRHDILCSDIFTRLTFDMIGLCAFGFRFNNFYSEEPHPFVGQMANVLTESGRRANRLGIENRLRIFSAAQNIENVKAMHDLCDEIVADRQAYPQPDSDDLLNHMLNDKDPETGETMSLENIRHNMVTFLVAGHETTSGTLGFLFYHLLKNPDTYMRAQQEVDEVLGDGPLTPKHLSKLVYIKYAMYEALRYMGPIAIFSKHALKRTKIAGKYDVAPEDEILCNLFPFHHDPKVWGDDADTFRPGRFMNGGYEKLPRNAFKAFGDGERACIGRAFAEQEMVLVVALILQNFQVEMSNPSYELNIQVALTFKPGDFSIKVRRRPGRDLGNLGGALSASIQVQHKEAGQGAVSSAANQLLKPITVLYGSQAGTCKAYAEELESEAPRFGFKASVGTLDSATEYVPKDQPVIIIVPSYEGKPADNAKKFVTWLEAHVSSNLFEGVEYAVFGVGNSDWVDTFHRVPKLIDEHFEKMGAKRVTKTGFVDVRYDIMGPWEDWTEIMWADLRRSSGTTTEVASGELKAEISAPKFATHLGGQDLGYGIVKVNKDLGGIEVGLRKRHMEIELPLGSGYRSGDYLVILPSNHPNTVKRVLKRFDLSPDDAIAVTATNKAYLLTEHPISVFDLLTTRVELGTPASQRQIQALAEATPEDKRAMICELAQDETYKNEVLAKRYSVLDLLEDNPDTQLPFAAYLDMLKPLTPRQFSISSSPLANIAFTQTPDGKPAETLTASITYDVLDSPAWSGSDQFLGVASTYLARQDAGARIRCFTRSTNVNFHLPLDPTTPIVMIAAGTGIAPMRGFLQERATIKAARNAALGPAILYFGCRHYEKDFLYADELKKWEAEGVVDVRPCFSKVGPQGSAKKGKDTRRTYKYVHERMWDDRGELAGLFRERKAKIFVCGSASKLARSTAEVCKRIWREGGKGRGEVEARKWLEGMREERYVSDVFE</sequence>
<dbReference type="Gene3D" id="1.20.990.10">
    <property type="entry name" value="NADPH-cytochrome p450 Reductase, Chain A, domain 3"/>
    <property type="match status" value="1"/>
</dbReference>
<proteinExistence type="inferred from homology"/>
<keyword evidence="6 14" id="KW-0288">FMN</keyword>
<dbReference type="PROSITE" id="PS51384">
    <property type="entry name" value="FAD_FR"/>
    <property type="match status" value="1"/>
</dbReference>
<dbReference type="CDD" id="cd11068">
    <property type="entry name" value="CYP120A1"/>
    <property type="match status" value="1"/>
</dbReference>
<dbReference type="PIRSF" id="PIRSF000209">
    <property type="entry name" value="Bifunctional_P450_P450R"/>
    <property type="match status" value="1"/>
</dbReference>
<dbReference type="Gene3D" id="3.40.50.80">
    <property type="entry name" value="Nucleotide-binding domain of ferredoxin-NADP reductase (FNR) module"/>
    <property type="match status" value="1"/>
</dbReference>
<dbReference type="InterPro" id="IPR002401">
    <property type="entry name" value="Cyt_P450_E_grp-I"/>
</dbReference>
<keyword evidence="11 14" id="KW-0560">Oxidoreductase</keyword>
<dbReference type="InterPro" id="IPR001433">
    <property type="entry name" value="OxRdtase_FAD/NAD-bd"/>
</dbReference>
<evidence type="ECO:0000259" key="16">
    <source>
        <dbReference type="PROSITE" id="PS50902"/>
    </source>
</evidence>
<dbReference type="InterPro" id="IPR036396">
    <property type="entry name" value="Cyt_P450_sf"/>
</dbReference>
<evidence type="ECO:0000256" key="4">
    <source>
        <dbReference type="ARBA" id="ARBA00022617"/>
    </source>
</evidence>
<feature type="domain" description="FAD-binding FR-type" evidence="17">
    <location>
        <begin position="673"/>
        <end position="916"/>
    </location>
</feature>
<dbReference type="InterPro" id="IPR029039">
    <property type="entry name" value="Flavoprotein-like_sf"/>
</dbReference>
<comment type="caution">
    <text evidence="18">The sequence shown here is derived from an EMBL/GenBank/DDBJ whole genome shotgun (WGS) entry which is preliminary data.</text>
</comment>
<evidence type="ECO:0000256" key="1">
    <source>
        <dbReference type="ARBA" id="ARBA00001971"/>
    </source>
</evidence>
<keyword evidence="9 14" id="KW-0521">NADP</keyword>
<dbReference type="Gene3D" id="1.10.630.10">
    <property type="entry name" value="Cytochrome P450"/>
    <property type="match status" value="1"/>
</dbReference>
<dbReference type="FunFam" id="1.10.630.10:FF:000040">
    <property type="entry name" value="Bifunctional cytochrome P450/NADPH--P450 reductase"/>
    <property type="match status" value="1"/>
</dbReference>
<evidence type="ECO:0000256" key="7">
    <source>
        <dbReference type="ARBA" id="ARBA00022723"/>
    </source>
</evidence>
<evidence type="ECO:0000256" key="6">
    <source>
        <dbReference type="ARBA" id="ARBA00022643"/>
    </source>
</evidence>
<dbReference type="Gene3D" id="3.40.50.360">
    <property type="match status" value="1"/>
</dbReference>
<evidence type="ECO:0000256" key="9">
    <source>
        <dbReference type="ARBA" id="ARBA00022857"/>
    </source>
</evidence>
<feature type="domain" description="Flavodoxin-like" evidence="16">
    <location>
        <begin position="499"/>
        <end position="639"/>
    </location>
</feature>
<dbReference type="PANTHER" id="PTHR19384:SF127">
    <property type="entry name" value="BIFUNCTIONAL CYTOCHROME P450_NADPH--P450 REDUCTASE"/>
    <property type="match status" value="1"/>
</dbReference>
<feature type="binding site" description="axial binding residue" evidence="15">
    <location>
        <position position="408"/>
    </location>
    <ligand>
        <name>heme</name>
        <dbReference type="ChEBI" id="CHEBI:30413"/>
    </ligand>
    <ligandPart>
        <name>Fe</name>
        <dbReference type="ChEBI" id="CHEBI:18248"/>
    </ligandPart>
</feature>
<dbReference type="SUPFAM" id="SSF63380">
    <property type="entry name" value="Riboflavin synthase domain-like"/>
    <property type="match status" value="1"/>
</dbReference>
<comment type="catalytic activity">
    <reaction evidence="14">
        <text>2 oxidized [cytochrome P450] + NADPH = 2 reduced [cytochrome P450] + NADP(+) + H(+)</text>
        <dbReference type="Rhea" id="RHEA:24040"/>
        <dbReference type="Rhea" id="RHEA-COMP:14627"/>
        <dbReference type="Rhea" id="RHEA-COMP:14628"/>
        <dbReference type="ChEBI" id="CHEBI:15378"/>
        <dbReference type="ChEBI" id="CHEBI:55376"/>
        <dbReference type="ChEBI" id="CHEBI:57783"/>
        <dbReference type="ChEBI" id="CHEBI:58349"/>
        <dbReference type="ChEBI" id="CHEBI:60344"/>
        <dbReference type="EC" id="1.6.2.4"/>
    </reaction>
</comment>
<comment type="cofactor">
    <cofactor evidence="1 14 15">
        <name>heme</name>
        <dbReference type="ChEBI" id="CHEBI:30413"/>
    </cofactor>
</comment>
<dbReference type="EC" id="1.14.14.1" evidence="14"/>
<evidence type="ECO:0000259" key="17">
    <source>
        <dbReference type="PROSITE" id="PS51384"/>
    </source>
</evidence>
<keyword evidence="5 14" id="KW-0285">Flavoprotein</keyword>
<dbReference type="EC" id="1.6.2.4" evidence="14"/>
<dbReference type="SUPFAM" id="SSF52218">
    <property type="entry name" value="Flavoproteins"/>
    <property type="match status" value="1"/>
</dbReference>
<dbReference type="PROSITE" id="PS00086">
    <property type="entry name" value="CYTOCHROME_P450"/>
    <property type="match status" value="1"/>
</dbReference>
<dbReference type="Pfam" id="PF00067">
    <property type="entry name" value="p450"/>
    <property type="match status" value="1"/>
</dbReference>
<evidence type="ECO:0000256" key="15">
    <source>
        <dbReference type="PIRSR" id="PIRSR000209-1"/>
    </source>
</evidence>
<evidence type="ECO:0000313" key="19">
    <source>
        <dbReference type="Proteomes" id="UP000481861"/>
    </source>
</evidence>
<dbReference type="InterPro" id="IPR003097">
    <property type="entry name" value="CysJ-like_FAD-binding"/>
</dbReference>
<dbReference type="GO" id="GO:0020037">
    <property type="term" value="F:heme binding"/>
    <property type="evidence" value="ECO:0007669"/>
    <property type="project" value="UniProtKB-UniRule"/>
</dbReference>
<dbReference type="GO" id="GO:0050660">
    <property type="term" value="F:flavin adenine dinucleotide binding"/>
    <property type="evidence" value="ECO:0007669"/>
    <property type="project" value="TreeGrafter"/>
</dbReference>
<protein>
    <recommendedName>
        <fullName evidence="14">Bifunctional cytochrome P450/NADPH--P450 reductase</fullName>
    </recommendedName>
    <domain>
        <recommendedName>
            <fullName evidence="14">Cytochrome P450</fullName>
            <ecNumber evidence="14">1.14.14.1</ecNumber>
        </recommendedName>
    </domain>
    <domain>
        <recommendedName>
            <fullName evidence="14">NADPH--cytochrome P450 reductase</fullName>
            <ecNumber evidence="14">1.6.2.4</ecNumber>
        </recommendedName>
    </domain>
</protein>
<dbReference type="PANTHER" id="PTHR19384">
    <property type="entry name" value="NITRIC OXIDE SYNTHASE-RELATED"/>
    <property type="match status" value="1"/>
</dbReference>
<dbReference type="AlphaFoldDB" id="A0A7C8M7V4"/>